<gene>
    <name evidence="2" type="ORF">FKW44_018850</name>
</gene>
<dbReference type="Pfam" id="PF02170">
    <property type="entry name" value="PAZ"/>
    <property type="match status" value="1"/>
</dbReference>
<keyword evidence="3" id="KW-1185">Reference proteome</keyword>
<evidence type="ECO:0000259" key="1">
    <source>
        <dbReference type="PROSITE" id="PS50821"/>
    </source>
</evidence>
<evidence type="ECO:0000313" key="2">
    <source>
        <dbReference type="EMBL" id="QQP38307.1"/>
    </source>
</evidence>
<dbReference type="PANTHER" id="PTHR22891">
    <property type="entry name" value="EUKARYOTIC TRANSLATION INITIATION FACTOR 2C"/>
    <property type="match status" value="1"/>
</dbReference>
<proteinExistence type="predicted"/>
<sequence>ADGKIIEVTMKFIRELSPMDYSYLQFFNIILRRCMEKLDLQVLDRNYYDPKAKIILNDLHLELWPGYVTSIRRHENELLLCCEISNKILRTDTVYVQLRSAAQSSGDVKSGAAKLLLGEIVITRYNNRTYKIDDIDWNSSPSSTFPVSIKKVTSIKFNSYVVLKE</sequence>
<dbReference type="Proteomes" id="UP000595437">
    <property type="component" value="Chromosome 13"/>
</dbReference>
<dbReference type="InterPro" id="IPR003100">
    <property type="entry name" value="PAZ_dom"/>
</dbReference>
<organism evidence="2 3">
    <name type="scientific">Caligus rogercresseyi</name>
    <name type="common">Sea louse</name>
    <dbReference type="NCBI Taxonomy" id="217165"/>
    <lineage>
        <taxon>Eukaryota</taxon>
        <taxon>Metazoa</taxon>
        <taxon>Ecdysozoa</taxon>
        <taxon>Arthropoda</taxon>
        <taxon>Crustacea</taxon>
        <taxon>Multicrustacea</taxon>
        <taxon>Hexanauplia</taxon>
        <taxon>Copepoda</taxon>
        <taxon>Siphonostomatoida</taxon>
        <taxon>Caligidae</taxon>
        <taxon>Caligus</taxon>
    </lineage>
</organism>
<accession>A0A7T8JX07</accession>
<dbReference type="PROSITE" id="PS50821">
    <property type="entry name" value="PAZ"/>
    <property type="match status" value="1"/>
</dbReference>
<dbReference type="AlphaFoldDB" id="A0A7T8JX07"/>
<name>A0A7T8JX07_CALRO</name>
<dbReference type="GO" id="GO:0003723">
    <property type="term" value="F:RNA binding"/>
    <property type="evidence" value="ECO:0007669"/>
    <property type="project" value="InterPro"/>
</dbReference>
<dbReference type="OrthoDB" id="445936at2759"/>
<evidence type="ECO:0000313" key="3">
    <source>
        <dbReference type="Proteomes" id="UP000595437"/>
    </source>
</evidence>
<dbReference type="InterPro" id="IPR036085">
    <property type="entry name" value="PAZ_dom_sf"/>
</dbReference>
<dbReference type="SUPFAM" id="SSF101690">
    <property type="entry name" value="PAZ domain"/>
    <property type="match status" value="1"/>
</dbReference>
<feature type="non-terminal residue" evidence="2">
    <location>
        <position position="1"/>
    </location>
</feature>
<reference evidence="3" key="1">
    <citation type="submission" date="2021-01" db="EMBL/GenBank/DDBJ databases">
        <title>Caligus Genome Assembly.</title>
        <authorList>
            <person name="Gallardo-Escarate C."/>
        </authorList>
    </citation>
    <scope>NUCLEOTIDE SEQUENCE [LARGE SCALE GENOMIC DNA]</scope>
</reference>
<protein>
    <recommendedName>
        <fullName evidence="1">PAZ domain-containing protein</fullName>
    </recommendedName>
</protein>
<dbReference type="EMBL" id="CP045902">
    <property type="protein sequence ID" value="QQP38307.1"/>
    <property type="molecule type" value="Genomic_DNA"/>
</dbReference>
<feature type="domain" description="PAZ" evidence="1">
    <location>
        <begin position="92"/>
        <end position="165"/>
    </location>
</feature>
<dbReference type="Gene3D" id="2.170.260.10">
    <property type="entry name" value="paz domain"/>
    <property type="match status" value="1"/>
</dbReference>